<feature type="region of interest" description="Disordered" evidence="1">
    <location>
        <begin position="32"/>
        <end position="166"/>
    </location>
</feature>
<dbReference type="EMBL" id="VSWC01000183">
    <property type="protein sequence ID" value="KAA1069361.1"/>
    <property type="molecule type" value="Genomic_DNA"/>
</dbReference>
<keyword evidence="3" id="KW-1185">Reference proteome</keyword>
<dbReference type="AlphaFoldDB" id="A0A5B0LY78"/>
<comment type="caution">
    <text evidence="2">The sequence shown here is derived from an EMBL/GenBank/DDBJ whole genome shotgun (WGS) entry which is preliminary data.</text>
</comment>
<organism evidence="2 3">
    <name type="scientific">Puccinia graminis f. sp. tritici</name>
    <dbReference type="NCBI Taxonomy" id="56615"/>
    <lineage>
        <taxon>Eukaryota</taxon>
        <taxon>Fungi</taxon>
        <taxon>Dikarya</taxon>
        <taxon>Basidiomycota</taxon>
        <taxon>Pucciniomycotina</taxon>
        <taxon>Pucciniomycetes</taxon>
        <taxon>Pucciniales</taxon>
        <taxon>Pucciniaceae</taxon>
        <taxon>Puccinia</taxon>
    </lineage>
</organism>
<dbReference type="Proteomes" id="UP000324748">
    <property type="component" value="Unassembled WGS sequence"/>
</dbReference>
<evidence type="ECO:0000313" key="2">
    <source>
        <dbReference type="EMBL" id="KAA1069361.1"/>
    </source>
</evidence>
<gene>
    <name evidence="2" type="ORF">PGT21_022169</name>
</gene>
<name>A0A5B0LY78_PUCGR</name>
<accession>A0A5B0LY78</accession>
<proteinExistence type="predicted"/>
<reference evidence="2 3" key="1">
    <citation type="submission" date="2019-05" db="EMBL/GenBank/DDBJ databases">
        <title>Emergence of the Ug99 lineage of the wheat stem rust pathogen through somatic hybridization.</title>
        <authorList>
            <person name="Li F."/>
            <person name="Upadhyaya N.M."/>
            <person name="Sperschneider J."/>
            <person name="Matny O."/>
            <person name="Nguyen-Phuc H."/>
            <person name="Mago R."/>
            <person name="Raley C."/>
            <person name="Miller M.E."/>
            <person name="Silverstein K.A.T."/>
            <person name="Henningsen E."/>
            <person name="Hirsch C.D."/>
            <person name="Visser B."/>
            <person name="Pretorius Z.A."/>
            <person name="Steffenson B.J."/>
            <person name="Schwessinger B."/>
            <person name="Dodds P.N."/>
            <person name="Figueroa M."/>
        </authorList>
    </citation>
    <scope>NUCLEOTIDE SEQUENCE [LARGE SCALE GENOMIC DNA]</scope>
    <source>
        <strain evidence="2">21-0</strain>
    </source>
</reference>
<evidence type="ECO:0000313" key="3">
    <source>
        <dbReference type="Proteomes" id="UP000324748"/>
    </source>
</evidence>
<evidence type="ECO:0000256" key="1">
    <source>
        <dbReference type="SAM" id="MobiDB-lite"/>
    </source>
</evidence>
<protein>
    <submittedName>
        <fullName evidence="2">Uncharacterized protein</fullName>
    </submittedName>
</protein>
<sequence length="166" mass="19168">MTILRINQVKSHQMRPKVTRFFVAKFSRDQRDANHISGPPILQDANPPSENETQNGRKKRRRSSYVDKKALNRYWPTHPAVVRPLNPAASPVRHPRALTLILHEGPPSRLRLGTPPRPHEQGRLGNPDENDSINQIQDDDDLNNRSRDDSQDEDEESRPRSRRRLG</sequence>